<evidence type="ECO:0000256" key="4">
    <source>
        <dbReference type="ARBA" id="ARBA00022475"/>
    </source>
</evidence>
<keyword evidence="4" id="KW-1003">Cell membrane</keyword>
<keyword evidence="8 10" id="KW-0472">Membrane</keyword>
<dbReference type="GO" id="GO:0005886">
    <property type="term" value="C:plasma membrane"/>
    <property type="evidence" value="ECO:0007669"/>
    <property type="project" value="UniProtKB-SubCell"/>
</dbReference>
<keyword evidence="6" id="KW-0769">Symport</keyword>
<dbReference type="GO" id="GO:0006847">
    <property type="term" value="P:plasma membrane acetate transport"/>
    <property type="evidence" value="ECO:0007669"/>
    <property type="project" value="TreeGrafter"/>
</dbReference>
<comment type="subcellular location">
    <subcellularLocation>
        <location evidence="1">Cell membrane</location>
        <topology evidence="1">Multi-pass membrane protein</topology>
    </subcellularLocation>
</comment>
<feature type="transmembrane region" description="Helical" evidence="10">
    <location>
        <begin position="76"/>
        <end position="97"/>
    </location>
</feature>
<feature type="transmembrane region" description="Helical" evidence="10">
    <location>
        <begin position="481"/>
        <end position="507"/>
    </location>
</feature>
<comment type="similarity">
    <text evidence="2 9">Belongs to the sodium:solute symporter (SSF) (TC 2.A.21) family.</text>
</comment>
<keyword evidence="5 10" id="KW-0812">Transmembrane</keyword>
<dbReference type="STRING" id="1555112.LIP_0075"/>
<feature type="transmembrane region" description="Helical" evidence="10">
    <location>
        <begin position="549"/>
        <end position="570"/>
    </location>
</feature>
<dbReference type="PANTHER" id="PTHR48086">
    <property type="entry name" value="SODIUM/PROLINE SYMPORTER-RELATED"/>
    <property type="match status" value="1"/>
</dbReference>
<evidence type="ECO:0000256" key="5">
    <source>
        <dbReference type="ARBA" id="ARBA00022692"/>
    </source>
</evidence>
<dbReference type="KEGG" id="lpil:LIP_0075"/>
<proteinExistence type="inferred from homology"/>
<evidence type="ECO:0000256" key="3">
    <source>
        <dbReference type="ARBA" id="ARBA00022448"/>
    </source>
</evidence>
<dbReference type="InterPro" id="IPR038377">
    <property type="entry name" value="Na/Glc_symporter_sf"/>
</dbReference>
<feature type="transmembrane region" description="Helical" evidence="10">
    <location>
        <begin position="156"/>
        <end position="176"/>
    </location>
</feature>
<keyword evidence="12" id="KW-1185">Reference proteome</keyword>
<dbReference type="InterPro" id="IPR001734">
    <property type="entry name" value="Na/solute_symporter"/>
</dbReference>
<keyword evidence="3" id="KW-0813">Transport</keyword>
<dbReference type="Pfam" id="PF00474">
    <property type="entry name" value="SSF"/>
    <property type="match status" value="2"/>
</dbReference>
<sequence>MPSSAGALALTALLLALTLFISAYARHSTRTSLGFYLAERRVGVLTNAAAICGDYFSSASFLGVAGAVYLSGLDGIWFGAGFGAGFLPVLLLIAAPIRRFGEYSIPDFLGERFQSRSLRGLAVVAVQAIVLLYLVPQTVAVGVTWELLIGVGAGGLSPYQTGVLAVVGLMIVYVALGGMKGTTWNQVIHFALFLGVALFVVAGAFMHGFRYARAVGEISHKPMVEARAFDTAFLLDDPRGRLVLEEARAGMSPEAYGEAEATLAEAARRGRRDTTVWLLVPQQNRLHPEPLRFREPGQRYGAWDQVGVVLSLILGTAGLPHVINRYFTTPTGRMARTSTAWVLILVACFYVLMTLAGVAARQLVPMAASNDPWVGAITVDGFLKNPDQAVLALGRIFGGDPGLALVTAGTFAAILSTVGGLLMASAASWGHDVYEKLLGRSVTDAGKVRVGRAAVLGTGLVAVLLGSAVPATGLLRHYPAIIALMVTWAFSVAGSAFFPTFVAAIWWPRATARGALAGMATGLATSTVFLVLVVLRVLSGHPSPGLWGLTYPTLVSVPAAFGAIVAVSLLDRPPDPAALAHTWLRLHGTARDRLHARLAGSAEESFRL</sequence>
<evidence type="ECO:0000256" key="6">
    <source>
        <dbReference type="ARBA" id="ARBA00022847"/>
    </source>
</evidence>
<dbReference type="Proteomes" id="UP000065807">
    <property type="component" value="Chromosome"/>
</dbReference>
<dbReference type="GO" id="GO:0015123">
    <property type="term" value="F:acetate transmembrane transporter activity"/>
    <property type="evidence" value="ECO:0007669"/>
    <property type="project" value="TreeGrafter"/>
</dbReference>
<evidence type="ECO:0000256" key="8">
    <source>
        <dbReference type="ARBA" id="ARBA00023136"/>
    </source>
</evidence>
<protein>
    <submittedName>
        <fullName evidence="11">Sodium:solute symporter</fullName>
    </submittedName>
</protein>
<reference evidence="12" key="2">
    <citation type="journal article" date="2016" name="Int. J. Syst. Evol. Microbiol.">
        <title>Complete genome sequence and cell structure of Limnochorda pilosa, a Gram-negative spore-former within the phylum Firmicutes.</title>
        <authorList>
            <person name="Watanabe M."/>
            <person name="Kojima H."/>
            <person name="Fukui M."/>
        </authorList>
    </citation>
    <scope>NUCLEOTIDE SEQUENCE [LARGE SCALE GENOMIC DNA]</scope>
    <source>
        <strain evidence="12">HC45</strain>
    </source>
</reference>
<dbReference type="PROSITE" id="PS50283">
    <property type="entry name" value="NA_SOLUT_SYMP_3"/>
    <property type="match status" value="1"/>
</dbReference>
<feature type="transmembrane region" description="Helical" evidence="10">
    <location>
        <begin position="450"/>
        <end position="469"/>
    </location>
</feature>
<keyword evidence="7 10" id="KW-1133">Transmembrane helix</keyword>
<feature type="transmembrane region" description="Helical" evidence="10">
    <location>
        <begin position="118"/>
        <end position="136"/>
    </location>
</feature>
<dbReference type="GO" id="GO:0015293">
    <property type="term" value="F:symporter activity"/>
    <property type="evidence" value="ECO:0007669"/>
    <property type="project" value="UniProtKB-KW"/>
</dbReference>
<dbReference type="EMBL" id="AP014924">
    <property type="protein sequence ID" value="BAS25932.1"/>
    <property type="molecule type" value="Genomic_DNA"/>
</dbReference>
<dbReference type="PANTHER" id="PTHR48086:SF6">
    <property type="entry name" value="CATION_ACETATE SYMPORTER ACTP"/>
    <property type="match status" value="1"/>
</dbReference>
<feature type="transmembrane region" description="Helical" evidence="10">
    <location>
        <begin position="339"/>
        <end position="360"/>
    </location>
</feature>
<dbReference type="OrthoDB" id="9814523at2"/>
<evidence type="ECO:0000256" key="9">
    <source>
        <dbReference type="RuleBase" id="RU362091"/>
    </source>
</evidence>
<dbReference type="InterPro" id="IPR050277">
    <property type="entry name" value="Sodium:Solute_Symporter"/>
</dbReference>
<dbReference type="AlphaFoldDB" id="A0A0K2SFW9"/>
<accession>A0A0K2SFW9</accession>
<organism evidence="11 12">
    <name type="scientific">Limnochorda pilosa</name>
    <dbReference type="NCBI Taxonomy" id="1555112"/>
    <lineage>
        <taxon>Bacteria</taxon>
        <taxon>Bacillati</taxon>
        <taxon>Bacillota</taxon>
        <taxon>Limnochordia</taxon>
        <taxon>Limnochordales</taxon>
        <taxon>Limnochordaceae</taxon>
        <taxon>Limnochorda</taxon>
    </lineage>
</organism>
<reference evidence="12" key="1">
    <citation type="submission" date="2015-07" db="EMBL/GenBank/DDBJ databases">
        <title>Complete genome sequence and phylogenetic analysis of Limnochorda pilosa.</title>
        <authorList>
            <person name="Watanabe M."/>
            <person name="Kojima H."/>
            <person name="Fukui M."/>
        </authorList>
    </citation>
    <scope>NUCLEOTIDE SEQUENCE [LARGE SCALE GENOMIC DNA]</scope>
    <source>
        <strain evidence="12">HC45</strain>
    </source>
</reference>
<feature type="transmembrane region" description="Helical" evidence="10">
    <location>
        <begin position="188"/>
        <end position="209"/>
    </location>
</feature>
<feature type="transmembrane region" description="Helical" evidence="10">
    <location>
        <begin position="514"/>
        <end position="537"/>
    </location>
</feature>
<name>A0A0K2SFW9_LIMPI</name>
<evidence type="ECO:0000256" key="2">
    <source>
        <dbReference type="ARBA" id="ARBA00006434"/>
    </source>
</evidence>
<feature type="transmembrane region" description="Helical" evidence="10">
    <location>
        <begin position="306"/>
        <end position="327"/>
    </location>
</feature>
<evidence type="ECO:0000313" key="11">
    <source>
        <dbReference type="EMBL" id="BAS25932.1"/>
    </source>
</evidence>
<dbReference type="CDD" id="cd11480">
    <property type="entry name" value="SLC5sbd_u4"/>
    <property type="match status" value="1"/>
</dbReference>
<gene>
    <name evidence="11" type="ORF">LIP_0075</name>
</gene>
<evidence type="ECO:0000256" key="1">
    <source>
        <dbReference type="ARBA" id="ARBA00004651"/>
    </source>
</evidence>
<dbReference type="Gene3D" id="1.20.1730.10">
    <property type="entry name" value="Sodium/glucose cotransporter"/>
    <property type="match status" value="1"/>
</dbReference>
<evidence type="ECO:0000313" key="12">
    <source>
        <dbReference type="Proteomes" id="UP000065807"/>
    </source>
</evidence>
<feature type="transmembrane region" description="Helical" evidence="10">
    <location>
        <begin position="403"/>
        <end position="429"/>
    </location>
</feature>
<evidence type="ECO:0000256" key="7">
    <source>
        <dbReference type="ARBA" id="ARBA00022989"/>
    </source>
</evidence>
<dbReference type="RefSeq" id="WP_068132821.1">
    <property type="nucleotide sequence ID" value="NZ_AP014924.1"/>
</dbReference>
<evidence type="ECO:0000256" key="10">
    <source>
        <dbReference type="SAM" id="Phobius"/>
    </source>
</evidence>